<dbReference type="EMBL" id="CP015453">
    <property type="protein sequence ID" value="AWH97536.1"/>
    <property type="molecule type" value="Genomic_DNA"/>
</dbReference>
<evidence type="ECO:0000256" key="3">
    <source>
        <dbReference type="ARBA" id="ARBA00023163"/>
    </source>
</evidence>
<gene>
    <name evidence="6" type="ORF">A6048_15640</name>
</gene>
<dbReference type="InterPro" id="IPR054129">
    <property type="entry name" value="DesT_TetR_C"/>
</dbReference>
<dbReference type="Pfam" id="PF00440">
    <property type="entry name" value="TetR_N"/>
    <property type="match status" value="1"/>
</dbReference>
<evidence type="ECO:0000256" key="1">
    <source>
        <dbReference type="ARBA" id="ARBA00023015"/>
    </source>
</evidence>
<dbReference type="PRINTS" id="PR00455">
    <property type="entry name" value="HTHTETR"/>
</dbReference>
<dbReference type="Pfam" id="PF21943">
    <property type="entry name" value="TetR_C_46"/>
    <property type="match status" value="1"/>
</dbReference>
<protein>
    <submittedName>
        <fullName evidence="6">TetR family transcriptional regulator</fullName>
    </submittedName>
</protein>
<dbReference type="Proteomes" id="UP000244903">
    <property type="component" value="Chromosome"/>
</dbReference>
<dbReference type="PANTHER" id="PTHR30055:SF158">
    <property type="entry name" value="POSSIBLE TRANSCRIPTIONAL REGULATORY PROTEIN (PROBABLY TETR-FAMILY)"/>
    <property type="match status" value="1"/>
</dbReference>
<dbReference type="GO" id="GO:0003700">
    <property type="term" value="F:DNA-binding transcription factor activity"/>
    <property type="evidence" value="ECO:0007669"/>
    <property type="project" value="TreeGrafter"/>
</dbReference>
<evidence type="ECO:0000256" key="2">
    <source>
        <dbReference type="ARBA" id="ARBA00023125"/>
    </source>
</evidence>
<dbReference type="KEGG" id="dpc:A6048_15640"/>
<dbReference type="SUPFAM" id="SSF46689">
    <property type="entry name" value="Homeodomain-like"/>
    <property type="match status" value="1"/>
</dbReference>
<dbReference type="PANTHER" id="PTHR30055">
    <property type="entry name" value="HTH-TYPE TRANSCRIPTIONAL REGULATOR RUTR"/>
    <property type="match status" value="1"/>
</dbReference>
<evidence type="ECO:0000313" key="7">
    <source>
        <dbReference type="Proteomes" id="UP000244903"/>
    </source>
</evidence>
<dbReference type="GO" id="GO:0000976">
    <property type="term" value="F:transcription cis-regulatory region binding"/>
    <property type="evidence" value="ECO:0007669"/>
    <property type="project" value="TreeGrafter"/>
</dbReference>
<feature type="DNA-binding region" description="H-T-H motif" evidence="4">
    <location>
        <begin position="18"/>
        <end position="37"/>
    </location>
</feature>
<evidence type="ECO:0000256" key="4">
    <source>
        <dbReference type="PROSITE-ProRule" id="PRU00335"/>
    </source>
</evidence>
<feature type="domain" description="HTH tetR-type" evidence="5">
    <location>
        <begin position="1"/>
        <end position="55"/>
    </location>
</feature>
<dbReference type="InterPro" id="IPR001647">
    <property type="entry name" value="HTH_TetR"/>
</dbReference>
<dbReference type="Gene3D" id="1.10.357.10">
    <property type="entry name" value="Tetracycline Repressor, domain 2"/>
    <property type="match status" value="1"/>
</dbReference>
<keyword evidence="7" id="KW-1185">Reference proteome</keyword>
<keyword evidence="3" id="KW-0804">Transcription</keyword>
<name>A0AAD0JXF4_9ACTN</name>
<dbReference type="InterPro" id="IPR036271">
    <property type="entry name" value="Tet_transcr_reg_TetR-rel_C_sf"/>
</dbReference>
<accession>A0AAD0JXF4</accession>
<keyword evidence="1" id="KW-0805">Transcription regulation</keyword>
<keyword evidence="2 4" id="KW-0238">DNA-binding</keyword>
<dbReference type="InterPro" id="IPR009057">
    <property type="entry name" value="Homeodomain-like_sf"/>
</dbReference>
<dbReference type="SUPFAM" id="SSF48498">
    <property type="entry name" value="Tetracyclin repressor-like, C-terminal domain"/>
    <property type="match status" value="1"/>
</dbReference>
<organism evidence="6 7">
    <name type="scientific">Dietzia psychralcaliphila</name>
    <dbReference type="NCBI Taxonomy" id="139021"/>
    <lineage>
        <taxon>Bacteria</taxon>
        <taxon>Bacillati</taxon>
        <taxon>Actinomycetota</taxon>
        <taxon>Actinomycetes</taxon>
        <taxon>Mycobacteriales</taxon>
        <taxon>Dietziaceae</taxon>
        <taxon>Dietzia</taxon>
    </lineage>
</organism>
<dbReference type="PROSITE" id="PS50977">
    <property type="entry name" value="HTH_TETR_2"/>
    <property type="match status" value="1"/>
</dbReference>
<dbReference type="InterPro" id="IPR050109">
    <property type="entry name" value="HTH-type_TetR-like_transc_reg"/>
</dbReference>
<proteinExistence type="predicted"/>
<evidence type="ECO:0000313" key="6">
    <source>
        <dbReference type="EMBL" id="AWH97536.1"/>
    </source>
</evidence>
<dbReference type="AlphaFoldDB" id="A0AAD0JXF4"/>
<reference evidence="6 7" key="1">
    <citation type="submission" date="2016-04" db="EMBL/GenBank/DDBJ databases">
        <title>Complete genome sequence of the haloalkaliphilic hydrocarbon-degrading bacterium Dietzia psychralcaliphila ILA-1T, isolated from a drain of a fish product-processing plant.</title>
        <authorList>
            <person name="Zhao J."/>
            <person name="Hu B."/>
            <person name="Geng S."/>
            <person name="Nie Y."/>
            <person name="Tang Y."/>
        </authorList>
    </citation>
    <scope>NUCLEOTIDE SEQUENCE [LARGE SCALE GENOMIC DNA]</scope>
    <source>
        <strain evidence="6 7">ILA-1</strain>
    </source>
</reference>
<sequence length="192" mass="20788">MLDSAIRVFSDLGYRSASMDTIAKDARISKPMLYLYYGSKEELFSACVVRESGRLIDHLTSAATSGTGARHSLESVVEAFLDYVDDHADSWNVVYRQAVAEPSFSDEVEKTRSVLVDLTTDLLAQNSVDERSREVLEVVATALVGAGEAVADRVAHRSIPKSVAAGVVVELAWRGLAGDPAKSLTTPKEEKP</sequence>
<evidence type="ECO:0000259" key="5">
    <source>
        <dbReference type="PROSITE" id="PS50977"/>
    </source>
</evidence>